<keyword evidence="6 9" id="KW-0418">Kinase</keyword>
<name>A0A5C8CJR8_9SPIR</name>
<evidence type="ECO:0000256" key="3">
    <source>
        <dbReference type="ARBA" id="ARBA00016296"/>
    </source>
</evidence>
<dbReference type="CDD" id="cd00071">
    <property type="entry name" value="GMPK"/>
    <property type="match status" value="1"/>
</dbReference>
<dbReference type="NCBIfam" id="TIGR03263">
    <property type="entry name" value="guanyl_kin"/>
    <property type="match status" value="1"/>
</dbReference>
<comment type="subcellular location">
    <subcellularLocation>
        <location evidence="9">Cytoplasm</location>
    </subcellularLocation>
</comment>
<feature type="binding site" evidence="9">
    <location>
        <begin position="9"/>
        <end position="16"/>
    </location>
    <ligand>
        <name>ATP</name>
        <dbReference type="ChEBI" id="CHEBI:30616"/>
    </ligand>
</feature>
<evidence type="ECO:0000256" key="2">
    <source>
        <dbReference type="ARBA" id="ARBA00012961"/>
    </source>
</evidence>
<dbReference type="PANTHER" id="PTHR23117:SF13">
    <property type="entry name" value="GUANYLATE KINASE"/>
    <property type="match status" value="1"/>
</dbReference>
<gene>
    <name evidence="9 11" type="primary">gmk</name>
    <name evidence="11" type="ORF">EPJ80_03110</name>
</gene>
<keyword evidence="5 9" id="KW-0547">Nucleotide-binding</keyword>
<comment type="similarity">
    <text evidence="1 9">Belongs to the guanylate kinase family.</text>
</comment>
<dbReference type="SUPFAM" id="SSF52540">
    <property type="entry name" value="P-loop containing nucleoside triphosphate hydrolases"/>
    <property type="match status" value="1"/>
</dbReference>
<dbReference type="Gene3D" id="3.30.63.10">
    <property type="entry name" value="Guanylate Kinase phosphate binding domain"/>
    <property type="match status" value="1"/>
</dbReference>
<dbReference type="GO" id="GO:0004385">
    <property type="term" value="F:GMP kinase activity"/>
    <property type="evidence" value="ECO:0007669"/>
    <property type="project" value="UniProtKB-UniRule"/>
</dbReference>
<evidence type="ECO:0000256" key="7">
    <source>
        <dbReference type="ARBA" id="ARBA00022840"/>
    </source>
</evidence>
<evidence type="ECO:0000256" key="8">
    <source>
        <dbReference type="ARBA" id="ARBA00030128"/>
    </source>
</evidence>
<dbReference type="EMBL" id="SAXT01000003">
    <property type="protein sequence ID" value="TXJ12611.1"/>
    <property type="molecule type" value="Genomic_DNA"/>
</dbReference>
<proteinExistence type="inferred from homology"/>
<feature type="domain" description="Guanylate kinase-like" evidence="10">
    <location>
        <begin position="2"/>
        <end position="180"/>
    </location>
</feature>
<evidence type="ECO:0000259" key="10">
    <source>
        <dbReference type="PROSITE" id="PS50052"/>
    </source>
</evidence>
<evidence type="ECO:0000256" key="4">
    <source>
        <dbReference type="ARBA" id="ARBA00022679"/>
    </source>
</evidence>
<dbReference type="EC" id="2.7.4.8" evidence="2 9"/>
<comment type="caution">
    <text evidence="11">The sequence shown here is derived from an EMBL/GenBank/DDBJ whole genome shotgun (WGS) entry which is preliminary data.</text>
</comment>
<dbReference type="InterPro" id="IPR017665">
    <property type="entry name" value="Guanylate_kinase"/>
</dbReference>
<evidence type="ECO:0000256" key="9">
    <source>
        <dbReference type="HAMAP-Rule" id="MF_00328"/>
    </source>
</evidence>
<evidence type="ECO:0000256" key="6">
    <source>
        <dbReference type="ARBA" id="ARBA00022777"/>
    </source>
</evidence>
<dbReference type="FunFam" id="3.30.63.10:FF:000002">
    <property type="entry name" value="Guanylate kinase 1"/>
    <property type="match status" value="1"/>
</dbReference>
<dbReference type="PROSITE" id="PS00856">
    <property type="entry name" value="GUANYLATE_KINASE_1"/>
    <property type="match status" value="1"/>
</dbReference>
<dbReference type="InterPro" id="IPR008144">
    <property type="entry name" value="Guanylate_kin-like_dom"/>
</dbReference>
<keyword evidence="9" id="KW-0963">Cytoplasm</keyword>
<dbReference type="AlphaFoldDB" id="A0A5C8CJR8"/>
<dbReference type="Pfam" id="PF00625">
    <property type="entry name" value="Guanylate_kin"/>
    <property type="match status" value="1"/>
</dbReference>
<evidence type="ECO:0000313" key="11">
    <source>
        <dbReference type="EMBL" id="TXJ12611.1"/>
    </source>
</evidence>
<keyword evidence="4 9" id="KW-0808">Transferase</keyword>
<dbReference type="InterPro" id="IPR008145">
    <property type="entry name" value="GK/Ca_channel_bsu"/>
</dbReference>
<sequence>MGKIIVITGPSAAGKTTLIKKYISNHPEVLFAVSHTTREKRSGEIEGKDYYFIDKEKFEEMINEGKFLEWANVHEHYYGTSFEEIDKANDKKSVLILDIDIQGALFLKKSGIKAKYIFIDPLSIEDLKNRLEGRKTEDEESIKIRIWNAKRELEYKDNFDFVIKNDEIEKAYKELEKAVNSKK</sequence>
<dbReference type="Gene3D" id="3.40.50.300">
    <property type="entry name" value="P-loop containing nucleotide triphosphate hydrolases"/>
    <property type="match status" value="1"/>
</dbReference>
<dbReference type="InterPro" id="IPR027417">
    <property type="entry name" value="P-loop_NTPase"/>
</dbReference>
<protein>
    <recommendedName>
        <fullName evidence="3 9">Guanylate kinase</fullName>
        <ecNumber evidence="2 9">2.7.4.8</ecNumber>
    </recommendedName>
    <alternativeName>
        <fullName evidence="8 9">GMP kinase</fullName>
    </alternativeName>
</protein>
<dbReference type="Proteomes" id="UP000325116">
    <property type="component" value="Unassembled WGS sequence"/>
</dbReference>
<dbReference type="PROSITE" id="PS50052">
    <property type="entry name" value="GUANYLATE_KINASE_2"/>
    <property type="match status" value="1"/>
</dbReference>
<dbReference type="GO" id="GO:0005829">
    <property type="term" value="C:cytosol"/>
    <property type="evidence" value="ECO:0007669"/>
    <property type="project" value="TreeGrafter"/>
</dbReference>
<dbReference type="SMART" id="SM00072">
    <property type="entry name" value="GuKc"/>
    <property type="match status" value="1"/>
</dbReference>
<evidence type="ECO:0000256" key="1">
    <source>
        <dbReference type="ARBA" id="ARBA00005790"/>
    </source>
</evidence>
<keyword evidence="7 9" id="KW-0067">ATP-binding</keyword>
<dbReference type="GO" id="GO:0005524">
    <property type="term" value="F:ATP binding"/>
    <property type="evidence" value="ECO:0007669"/>
    <property type="project" value="UniProtKB-UniRule"/>
</dbReference>
<comment type="function">
    <text evidence="9">Essential for recycling GMP and indirectly, cGMP.</text>
</comment>
<dbReference type="RefSeq" id="WP_147757873.1">
    <property type="nucleotide sequence ID" value="NZ_SAXT01000003.1"/>
</dbReference>
<evidence type="ECO:0000313" key="12">
    <source>
        <dbReference type="Proteomes" id="UP000325116"/>
    </source>
</evidence>
<reference evidence="11 12" key="1">
    <citation type="journal article" date="1992" name="Lakartidningen">
        <title>[Penicillin V and not amoxicillin is the first choice preparation in acute otitis].</title>
        <authorList>
            <person name="Kamme C."/>
            <person name="Lundgren K."/>
            <person name="Prellner K."/>
        </authorList>
    </citation>
    <scope>NUCLEOTIDE SEQUENCE [LARGE SCALE GENOMIC DNA]</scope>
    <source>
        <strain evidence="11 12">W1</strain>
    </source>
</reference>
<comment type="catalytic activity">
    <reaction evidence="9">
        <text>GMP + ATP = GDP + ADP</text>
        <dbReference type="Rhea" id="RHEA:20780"/>
        <dbReference type="ChEBI" id="CHEBI:30616"/>
        <dbReference type="ChEBI" id="CHEBI:58115"/>
        <dbReference type="ChEBI" id="CHEBI:58189"/>
        <dbReference type="ChEBI" id="CHEBI:456216"/>
        <dbReference type="EC" id="2.7.4.8"/>
    </reaction>
</comment>
<accession>A0A5C8CJR8</accession>
<dbReference type="InterPro" id="IPR020590">
    <property type="entry name" value="Guanylate_kinase_CS"/>
</dbReference>
<evidence type="ECO:0000256" key="5">
    <source>
        <dbReference type="ARBA" id="ARBA00022741"/>
    </source>
</evidence>
<dbReference type="PANTHER" id="PTHR23117">
    <property type="entry name" value="GUANYLATE KINASE-RELATED"/>
    <property type="match status" value="1"/>
</dbReference>
<organism evidence="11 12">
    <name type="scientific">Brachyspira aalborgi</name>
    <dbReference type="NCBI Taxonomy" id="29522"/>
    <lineage>
        <taxon>Bacteria</taxon>
        <taxon>Pseudomonadati</taxon>
        <taxon>Spirochaetota</taxon>
        <taxon>Spirochaetia</taxon>
        <taxon>Brachyspirales</taxon>
        <taxon>Brachyspiraceae</taxon>
        <taxon>Brachyspira</taxon>
    </lineage>
</organism>
<dbReference type="HAMAP" id="MF_00328">
    <property type="entry name" value="Guanylate_kinase"/>
    <property type="match status" value="1"/>
</dbReference>